<proteinExistence type="predicted"/>
<evidence type="ECO:0000313" key="1">
    <source>
        <dbReference type="EMBL" id="GMI82498.1"/>
    </source>
</evidence>
<keyword evidence="2" id="KW-1185">Reference proteome</keyword>
<comment type="caution">
    <text evidence="1">The sequence shown here is derived from an EMBL/GenBank/DDBJ whole genome shotgun (WGS) entry which is preliminary data.</text>
</comment>
<reference evidence="1" key="1">
    <citation type="submission" date="2023-05" db="EMBL/GenBank/DDBJ databases">
        <title>Genome and transcriptome analyses reveal genes involved in the formation of fine ridges on petal epidermal cells in Hibiscus trionum.</title>
        <authorList>
            <person name="Koshimizu S."/>
            <person name="Masuda S."/>
            <person name="Ishii T."/>
            <person name="Shirasu K."/>
            <person name="Hoshino A."/>
            <person name="Arita M."/>
        </authorList>
    </citation>
    <scope>NUCLEOTIDE SEQUENCE</scope>
    <source>
        <strain evidence="1">Hamamatsu line</strain>
    </source>
</reference>
<protein>
    <submittedName>
        <fullName evidence="1">Uncharacterized protein</fullName>
    </submittedName>
</protein>
<gene>
    <name evidence="1" type="ORF">HRI_001919100</name>
</gene>
<name>A0A9W7HS40_HIBTR</name>
<dbReference type="Proteomes" id="UP001165190">
    <property type="component" value="Unassembled WGS sequence"/>
</dbReference>
<dbReference type="EMBL" id="BSYR01000019">
    <property type="protein sequence ID" value="GMI82498.1"/>
    <property type="molecule type" value="Genomic_DNA"/>
</dbReference>
<evidence type="ECO:0000313" key="2">
    <source>
        <dbReference type="Proteomes" id="UP001165190"/>
    </source>
</evidence>
<organism evidence="1 2">
    <name type="scientific">Hibiscus trionum</name>
    <name type="common">Flower of an hour</name>
    <dbReference type="NCBI Taxonomy" id="183268"/>
    <lineage>
        <taxon>Eukaryota</taxon>
        <taxon>Viridiplantae</taxon>
        <taxon>Streptophyta</taxon>
        <taxon>Embryophyta</taxon>
        <taxon>Tracheophyta</taxon>
        <taxon>Spermatophyta</taxon>
        <taxon>Magnoliopsida</taxon>
        <taxon>eudicotyledons</taxon>
        <taxon>Gunneridae</taxon>
        <taxon>Pentapetalae</taxon>
        <taxon>rosids</taxon>
        <taxon>malvids</taxon>
        <taxon>Malvales</taxon>
        <taxon>Malvaceae</taxon>
        <taxon>Malvoideae</taxon>
        <taxon>Hibiscus</taxon>
    </lineage>
</organism>
<accession>A0A9W7HS40</accession>
<sequence length="104" mass="11399">MSIQHSFSQSSSPIYSLPHSNVTLFSPPQLTAAGGNFYRQALASPPCTCNSFETTVSSSLTEPILANQICRCQMGNAAMTRPRQLSNWIAPRIRSSTMFRTSVQ</sequence>
<dbReference type="AlphaFoldDB" id="A0A9W7HS40"/>